<accession>A0A232M337</accession>
<reference evidence="2 3" key="1">
    <citation type="journal article" date="2015" name="Environ. Microbiol.">
        <title>Metagenome sequence of Elaphomyces granulatus from sporocarp tissue reveals Ascomycota ectomycorrhizal fingerprints of genome expansion and a Proteobacteria-rich microbiome.</title>
        <authorList>
            <person name="Quandt C.A."/>
            <person name="Kohler A."/>
            <person name="Hesse C.N."/>
            <person name="Sharpton T.J."/>
            <person name="Martin F."/>
            <person name="Spatafora J.W."/>
        </authorList>
    </citation>
    <scope>NUCLEOTIDE SEQUENCE [LARGE SCALE GENOMIC DNA]</scope>
    <source>
        <strain evidence="2 3">OSC145934</strain>
    </source>
</reference>
<feature type="compositionally biased region" description="Basic residues" evidence="1">
    <location>
        <begin position="26"/>
        <end position="40"/>
    </location>
</feature>
<feature type="compositionally biased region" description="Basic and acidic residues" evidence="1">
    <location>
        <begin position="172"/>
        <end position="186"/>
    </location>
</feature>
<name>A0A232M337_9EURO</name>
<feature type="compositionally biased region" description="Low complexity" evidence="1">
    <location>
        <begin position="7"/>
        <end position="18"/>
    </location>
</feature>
<evidence type="ECO:0000256" key="1">
    <source>
        <dbReference type="SAM" id="MobiDB-lite"/>
    </source>
</evidence>
<dbReference type="Proteomes" id="UP000243515">
    <property type="component" value="Unassembled WGS sequence"/>
</dbReference>
<dbReference type="AlphaFoldDB" id="A0A232M337"/>
<feature type="compositionally biased region" description="Polar residues" evidence="1">
    <location>
        <begin position="116"/>
        <end position="125"/>
    </location>
</feature>
<feature type="region of interest" description="Disordered" evidence="1">
    <location>
        <begin position="258"/>
        <end position="290"/>
    </location>
</feature>
<feature type="region of interest" description="Disordered" evidence="1">
    <location>
        <begin position="438"/>
        <end position="478"/>
    </location>
</feature>
<feature type="compositionally biased region" description="Basic and acidic residues" evidence="1">
    <location>
        <begin position="80"/>
        <end position="90"/>
    </location>
</feature>
<keyword evidence="3" id="KW-1185">Reference proteome</keyword>
<feature type="region of interest" description="Disordered" evidence="1">
    <location>
        <begin position="1"/>
        <end position="125"/>
    </location>
</feature>
<sequence length="597" mass="73289">MPRYPPESESSSDYSESDVSVDKRAYVKKKRSTSRHRNHRDTKAYLVPAPVQRSASTGGRRSRREQQPPTVVVDINNDMTSRHLNKDRTKVTPKYYGEVADTSEKEVRSHRRHRASSTVSSRTPSPYQRDWEMVVDQRLLKNNDTRQDFELMKHEQEIGAMKHQQEIERLERLLSKDREPHREPPREVQLVRQEEDYYDDDVNEKLRKKLDRQERKKQLEEERRLIELREKAKKLEERERLITEEDRAKRLTRDQQLQELEKREKEKSEVDRKIRDRQYHDLEKKEREKSDLERLLRDRQLHDLEKKEKEKYDLDRLVHEQQLRELEKKEKERVDLEKLTREQKFRELERREKDKAERDRIRKEIKDEEARRELEEQELKKEQDKIRAAAIEEYKRVEERKRMEALREKEKRDREFNGRLKALGYTDEQIDGIVNKRKKEEMEKMEQEKERIEKMEREKREKEKRERERREKEKREREEDIDVRESETKITYIKVNRKYLLPDTLNAYRLPWEWDEVSKVYPRVARDGNYIIIKTYVSKELQEELFAHTRRLREPKLITEQSSSLTELKVNDKNKDKLYLVRKKSPAPSRRRSWILS</sequence>
<comment type="caution">
    <text evidence="2">The sequence shown here is derived from an EMBL/GenBank/DDBJ whole genome shotgun (WGS) entry which is preliminary data.</text>
</comment>
<evidence type="ECO:0000313" key="3">
    <source>
        <dbReference type="Proteomes" id="UP000243515"/>
    </source>
</evidence>
<dbReference type="EMBL" id="NPHW01002777">
    <property type="protein sequence ID" value="OXV10772.1"/>
    <property type="molecule type" value="Genomic_DNA"/>
</dbReference>
<protein>
    <submittedName>
        <fullName evidence="2">Uncharacterized protein</fullName>
    </submittedName>
</protein>
<proteinExistence type="predicted"/>
<dbReference type="OrthoDB" id="6133115at2759"/>
<feature type="compositionally biased region" description="Basic and acidic residues" evidence="1">
    <location>
        <begin position="259"/>
        <end position="290"/>
    </location>
</feature>
<organism evidence="2 3">
    <name type="scientific">Elaphomyces granulatus</name>
    <dbReference type="NCBI Taxonomy" id="519963"/>
    <lineage>
        <taxon>Eukaryota</taxon>
        <taxon>Fungi</taxon>
        <taxon>Dikarya</taxon>
        <taxon>Ascomycota</taxon>
        <taxon>Pezizomycotina</taxon>
        <taxon>Eurotiomycetes</taxon>
        <taxon>Eurotiomycetidae</taxon>
        <taxon>Eurotiales</taxon>
        <taxon>Elaphomycetaceae</taxon>
        <taxon>Elaphomyces</taxon>
    </lineage>
</organism>
<gene>
    <name evidence="2" type="ORF">Egran_01466</name>
</gene>
<feature type="region of interest" description="Disordered" evidence="1">
    <location>
        <begin position="172"/>
        <end position="195"/>
    </location>
</feature>
<evidence type="ECO:0000313" key="2">
    <source>
        <dbReference type="EMBL" id="OXV10772.1"/>
    </source>
</evidence>